<dbReference type="Proteomes" id="UP001234297">
    <property type="component" value="Chromosome 10"/>
</dbReference>
<dbReference type="EMBL" id="CM056818">
    <property type="protein sequence ID" value="KAJ8622281.1"/>
    <property type="molecule type" value="Genomic_DNA"/>
</dbReference>
<evidence type="ECO:0000313" key="2">
    <source>
        <dbReference type="Proteomes" id="UP001234297"/>
    </source>
</evidence>
<reference evidence="1 2" key="1">
    <citation type="journal article" date="2022" name="Hortic Res">
        <title>A haplotype resolved chromosomal level avocado genome allows analysis of novel avocado genes.</title>
        <authorList>
            <person name="Nath O."/>
            <person name="Fletcher S.J."/>
            <person name="Hayward A."/>
            <person name="Shaw L.M."/>
            <person name="Masouleh A.K."/>
            <person name="Furtado A."/>
            <person name="Henry R.J."/>
            <person name="Mitter N."/>
        </authorList>
    </citation>
    <scope>NUCLEOTIDE SEQUENCE [LARGE SCALE GENOMIC DNA]</scope>
    <source>
        <strain evidence="2">cv. Hass</strain>
    </source>
</reference>
<accession>A0ACC2KMJ8</accession>
<gene>
    <name evidence="1" type="ORF">MRB53_030810</name>
</gene>
<proteinExistence type="predicted"/>
<sequence>MALASSSGHSVTPNSGELKGNAKSNVARKSANYHPSIWGDHFVKVSLDDLKPDAFTQQRANELKQEVKTLLINVNDHLQELNLIDAIQRLGVGYHFETEIADALLRIYNASIAGKDDTDDLHTVALQFRLLRQEGYNVSPIVFDKFKDGEGNFKKTVASNIRGLLSLYEAAYLGIPEEEILDEAIVFTTEHLMLALPHLTSPLSTLVELALESPLRKRVERLQSRYYISIYQQEEERNDTLLEIAKLDFHLLQLLHQRELKEISMWWKKCDFGAKLPFIRDRLVECYFWIIGVYFEPQYSRARMILSRIIALTSAMDDIYDVYGTMEELKLFTEAIQRWDQSATDQLPDYMKVHFCALLDAVEQFEEELAPEEKSYRISYLKEAFKEVSKHYFIEMEWLNSGYMPTLEEYMSVALITGAYFMLILVSYVGMGNIATKEAFEWATNKPKLLKAASIVCRFKDDIQSNQLEQMRGHVASCIQIYMKKHGSTYEEACENFRGMAADAWKDINKECLKPTEVPMPLLMRAVNFARVIEVLYQHRDGYTNSTHETKEFISLVLVEPIPIEGISN</sequence>
<evidence type="ECO:0000313" key="1">
    <source>
        <dbReference type="EMBL" id="KAJ8622281.1"/>
    </source>
</evidence>
<name>A0ACC2KMJ8_PERAE</name>
<keyword evidence="2" id="KW-1185">Reference proteome</keyword>
<organism evidence="1 2">
    <name type="scientific">Persea americana</name>
    <name type="common">Avocado</name>
    <dbReference type="NCBI Taxonomy" id="3435"/>
    <lineage>
        <taxon>Eukaryota</taxon>
        <taxon>Viridiplantae</taxon>
        <taxon>Streptophyta</taxon>
        <taxon>Embryophyta</taxon>
        <taxon>Tracheophyta</taxon>
        <taxon>Spermatophyta</taxon>
        <taxon>Magnoliopsida</taxon>
        <taxon>Magnoliidae</taxon>
        <taxon>Laurales</taxon>
        <taxon>Lauraceae</taxon>
        <taxon>Persea</taxon>
    </lineage>
</organism>
<comment type="caution">
    <text evidence="1">The sequence shown here is derived from an EMBL/GenBank/DDBJ whole genome shotgun (WGS) entry which is preliminary data.</text>
</comment>
<protein>
    <submittedName>
        <fullName evidence="1">Uncharacterized protein</fullName>
    </submittedName>
</protein>